<protein>
    <submittedName>
        <fullName evidence="1">Hydroxyurea phosphotransferase</fullName>
    </submittedName>
</protein>
<keyword evidence="2" id="KW-1185">Reference proteome</keyword>
<evidence type="ECO:0000313" key="2">
    <source>
        <dbReference type="Proteomes" id="UP000032458"/>
    </source>
</evidence>
<dbReference type="EMBL" id="JRKI01000035">
    <property type="protein sequence ID" value="KIZ15035.1"/>
    <property type="molecule type" value="Genomic_DNA"/>
</dbReference>
<name>A0A0D7CGN6_9ACTN</name>
<accession>A0A0D7CGN6</accession>
<dbReference type="PATRIC" id="fig|1240678.4.peg.6267"/>
<dbReference type="Proteomes" id="UP000032458">
    <property type="component" value="Unassembled WGS sequence"/>
</dbReference>
<dbReference type="Pfam" id="PF04655">
    <property type="entry name" value="APH_6_hur"/>
    <property type="match status" value="1"/>
</dbReference>
<proteinExistence type="predicted"/>
<keyword evidence="1" id="KW-0808">Transferase</keyword>
<evidence type="ECO:0000313" key="1">
    <source>
        <dbReference type="EMBL" id="KIZ15035.1"/>
    </source>
</evidence>
<dbReference type="InterPro" id="IPR006748">
    <property type="entry name" value="NH2Glyco/OHUrea_AB-resist_kin"/>
</dbReference>
<dbReference type="AlphaFoldDB" id="A0A0D7CGN6"/>
<comment type="caution">
    <text evidence="1">The sequence shown here is derived from an EMBL/GenBank/DDBJ whole genome shotgun (WGS) entry which is preliminary data.</text>
</comment>
<sequence>MAAFLGEDRQEWVAAVPELAAGFLDGWRLRLDGPAAHGMNALVLPVQREDGTPAALKLQPPTRESVGEPKALRAWGGTGAVILLDHDAESGTMLLERLDARRSLARVPDAEAALLALSELMARLLRTPAPTGLRTLTDISAALLDAAPRALLSLADPLEHRLLLSCAGALREVSGEAGALLLHGDLHCDNVLAPLPGSDRQPWRAIDPKPLVGDPGFDLLPAIGNRWEERIPARQVLRRFDLMTDALALDRRRAVRWTLGRVLQNALRDIEDGQNAVAPGQAAMARLLLGHDRDTQQTRPGVNLRS</sequence>
<dbReference type="GO" id="GO:0019748">
    <property type="term" value="P:secondary metabolic process"/>
    <property type="evidence" value="ECO:0007669"/>
    <property type="project" value="InterPro"/>
</dbReference>
<organism evidence="1 2">
    <name type="scientific">Streptomyces natalensis ATCC 27448</name>
    <dbReference type="NCBI Taxonomy" id="1240678"/>
    <lineage>
        <taxon>Bacteria</taxon>
        <taxon>Bacillati</taxon>
        <taxon>Actinomycetota</taxon>
        <taxon>Actinomycetes</taxon>
        <taxon>Kitasatosporales</taxon>
        <taxon>Streptomycetaceae</taxon>
        <taxon>Streptomyces</taxon>
    </lineage>
</organism>
<dbReference type="SUPFAM" id="SSF56112">
    <property type="entry name" value="Protein kinase-like (PK-like)"/>
    <property type="match status" value="1"/>
</dbReference>
<gene>
    <name evidence="1" type="ORF">SNA_29305</name>
</gene>
<dbReference type="InterPro" id="IPR011009">
    <property type="entry name" value="Kinase-like_dom_sf"/>
</dbReference>
<dbReference type="GO" id="GO:0016773">
    <property type="term" value="F:phosphotransferase activity, alcohol group as acceptor"/>
    <property type="evidence" value="ECO:0007669"/>
    <property type="project" value="InterPro"/>
</dbReference>
<reference evidence="1 2" key="1">
    <citation type="submission" date="2014-09" db="EMBL/GenBank/DDBJ databases">
        <title>Draft genome sequence of Streptomyces natalensis ATCC 27448, producer of the antifungal pimaricin.</title>
        <authorList>
            <person name="Mendes M.V."/>
            <person name="Beites T."/>
            <person name="Pires S."/>
            <person name="Santos C.L."/>
            <person name="Moradas-Ferreira P."/>
        </authorList>
    </citation>
    <scope>NUCLEOTIDE SEQUENCE [LARGE SCALE GENOMIC DNA]</scope>
    <source>
        <strain evidence="1 2">ATCC 27448</strain>
    </source>
</reference>